<dbReference type="GO" id="GO:0016627">
    <property type="term" value="F:oxidoreductase activity, acting on the CH-CH group of donors"/>
    <property type="evidence" value="ECO:0007669"/>
    <property type="project" value="InterPro"/>
</dbReference>
<dbReference type="RefSeq" id="WP_020738396.1">
    <property type="nucleotide sequence ID" value="NC_021658.1"/>
</dbReference>
<dbReference type="Proteomes" id="UP000014803">
    <property type="component" value="Chromosome"/>
</dbReference>
<proteinExistence type="predicted"/>
<dbReference type="Gene3D" id="1.20.140.10">
    <property type="entry name" value="Butyryl-CoA Dehydrogenase, subunit A, domain 3"/>
    <property type="match status" value="1"/>
</dbReference>
<protein>
    <submittedName>
        <fullName evidence="1">Uncharacterized protein</fullName>
    </submittedName>
</protein>
<dbReference type="SUPFAM" id="SSF47203">
    <property type="entry name" value="Acyl-CoA dehydrogenase C-terminal domain-like"/>
    <property type="match status" value="1"/>
</dbReference>
<dbReference type="STRING" id="1254432.SCE1572_32460"/>
<dbReference type="EMBL" id="CP003969">
    <property type="protein sequence ID" value="AGP38786.1"/>
    <property type="molecule type" value="Genomic_DNA"/>
</dbReference>
<dbReference type="InterPro" id="IPR036250">
    <property type="entry name" value="AcylCo_DH-like_C"/>
</dbReference>
<dbReference type="HOGENOM" id="CLU_3189126_0_0_7"/>
<evidence type="ECO:0000313" key="2">
    <source>
        <dbReference type="Proteomes" id="UP000014803"/>
    </source>
</evidence>
<dbReference type="PATRIC" id="fig|1254432.3.peg.7355"/>
<reference evidence="1 2" key="1">
    <citation type="journal article" date="2013" name="Sci. Rep.">
        <title>Extraordinary expansion of a Sorangium cellulosum genome from an alkaline milieu.</title>
        <authorList>
            <person name="Han K."/>
            <person name="Li Z.F."/>
            <person name="Peng R."/>
            <person name="Zhu L.P."/>
            <person name="Zhou T."/>
            <person name="Wang L.G."/>
            <person name="Li S.G."/>
            <person name="Zhang X.B."/>
            <person name="Hu W."/>
            <person name="Wu Z.H."/>
            <person name="Qin N."/>
            <person name="Li Y.Z."/>
        </authorList>
    </citation>
    <scope>NUCLEOTIDE SEQUENCE [LARGE SCALE GENOMIC DNA]</scope>
    <source>
        <strain evidence="1 2">So0157-2</strain>
    </source>
</reference>
<name>S4Y2T3_SORCE</name>
<dbReference type="KEGG" id="scu:SCE1572_32460"/>
<accession>S4Y2T3</accession>
<gene>
    <name evidence="1" type="ORF">SCE1572_32460</name>
</gene>
<evidence type="ECO:0000313" key="1">
    <source>
        <dbReference type="EMBL" id="AGP38786.1"/>
    </source>
</evidence>
<sequence>MFQMMNEARIMVGVNAAATASAAYHEALGYALARPQGRPLGSKAPR</sequence>
<dbReference type="eggNOG" id="COG1960">
    <property type="taxonomic scope" value="Bacteria"/>
</dbReference>
<organism evidence="1 2">
    <name type="scientific">Sorangium cellulosum So0157-2</name>
    <dbReference type="NCBI Taxonomy" id="1254432"/>
    <lineage>
        <taxon>Bacteria</taxon>
        <taxon>Pseudomonadati</taxon>
        <taxon>Myxococcota</taxon>
        <taxon>Polyangia</taxon>
        <taxon>Polyangiales</taxon>
        <taxon>Polyangiaceae</taxon>
        <taxon>Sorangium</taxon>
    </lineage>
</organism>
<dbReference type="AlphaFoldDB" id="S4Y2T3"/>